<evidence type="ECO:0000313" key="1">
    <source>
        <dbReference type="EMBL" id="CAE7347103.1"/>
    </source>
</evidence>
<keyword evidence="2" id="KW-1185">Reference proteome</keyword>
<protein>
    <submittedName>
        <fullName evidence="1">Uncharacterized protein</fullName>
    </submittedName>
</protein>
<organism evidence="1 2">
    <name type="scientific">Symbiodinium natans</name>
    <dbReference type="NCBI Taxonomy" id="878477"/>
    <lineage>
        <taxon>Eukaryota</taxon>
        <taxon>Sar</taxon>
        <taxon>Alveolata</taxon>
        <taxon>Dinophyceae</taxon>
        <taxon>Suessiales</taxon>
        <taxon>Symbiodiniaceae</taxon>
        <taxon>Symbiodinium</taxon>
    </lineage>
</organism>
<accession>A0A812PAS2</accession>
<dbReference type="AlphaFoldDB" id="A0A812PAS2"/>
<comment type="caution">
    <text evidence="1">The sequence shown here is derived from an EMBL/GenBank/DDBJ whole genome shotgun (WGS) entry which is preliminary data.</text>
</comment>
<dbReference type="Proteomes" id="UP000604046">
    <property type="component" value="Unassembled WGS sequence"/>
</dbReference>
<gene>
    <name evidence="1" type="ORF">SNAT2548_LOCUS18213</name>
</gene>
<sequence length="139" mass="15169">MSSQVSLSCEQTFLLHTGDSSEEVATSESKDEDQMMQDAAQVLRIGRKEFRVACTKLSELATNQLAFCLSMLHALLTPADALELGGELDFCLHLAWFLQILSPRAFCRHEALYTNKAASSKKSKNKTGAAEAAFQAGLP</sequence>
<evidence type="ECO:0000313" key="2">
    <source>
        <dbReference type="Proteomes" id="UP000604046"/>
    </source>
</evidence>
<proteinExistence type="predicted"/>
<dbReference type="EMBL" id="CAJNDS010002137">
    <property type="protein sequence ID" value="CAE7347103.1"/>
    <property type="molecule type" value="Genomic_DNA"/>
</dbReference>
<reference evidence="1" key="1">
    <citation type="submission" date="2021-02" db="EMBL/GenBank/DDBJ databases">
        <authorList>
            <person name="Dougan E. K."/>
            <person name="Rhodes N."/>
            <person name="Thang M."/>
            <person name="Chan C."/>
        </authorList>
    </citation>
    <scope>NUCLEOTIDE SEQUENCE</scope>
</reference>
<name>A0A812PAS2_9DINO</name>